<dbReference type="PROSITE" id="PS51212">
    <property type="entry name" value="WSC"/>
    <property type="match status" value="4"/>
</dbReference>
<feature type="domain" description="WSC" evidence="7">
    <location>
        <begin position="388"/>
        <end position="481"/>
    </location>
</feature>
<dbReference type="Pfam" id="PF01822">
    <property type="entry name" value="WSC"/>
    <property type="match status" value="4"/>
</dbReference>
<accession>A0AAJ8MZT5</accession>
<evidence type="ECO:0000256" key="2">
    <source>
        <dbReference type="ARBA" id="ARBA00022692"/>
    </source>
</evidence>
<dbReference type="PANTHER" id="PTHR24269">
    <property type="entry name" value="KREMEN PROTEIN"/>
    <property type="match status" value="1"/>
</dbReference>
<keyword evidence="5" id="KW-0472">Membrane</keyword>
<feature type="domain" description="WSC" evidence="7">
    <location>
        <begin position="504"/>
        <end position="597"/>
    </location>
</feature>
<reference evidence="8" key="2">
    <citation type="submission" date="2024-01" db="EMBL/GenBank/DDBJ databases">
        <title>Comparative genomics of Cryptococcus and Kwoniella reveals pathogenesis evolution and contrasting modes of karyotype evolution via chromosome fusion or intercentromeric recombination.</title>
        <authorList>
            <person name="Coelho M.A."/>
            <person name="David-Palma M."/>
            <person name="Shea T."/>
            <person name="Bowers K."/>
            <person name="McGinley-Smith S."/>
            <person name="Mohammad A.W."/>
            <person name="Gnirke A."/>
            <person name="Yurkov A.M."/>
            <person name="Nowrousian M."/>
            <person name="Sun S."/>
            <person name="Cuomo C.A."/>
            <person name="Heitman J."/>
        </authorList>
    </citation>
    <scope>NUCLEOTIDE SEQUENCE</scope>
    <source>
        <strain evidence="8">CBS 12478</strain>
    </source>
</reference>
<feature type="domain" description="WSC" evidence="7">
    <location>
        <begin position="608"/>
        <end position="702"/>
    </location>
</feature>
<feature type="domain" description="WSC" evidence="7">
    <location>
        <begin position="714"/>
        <end position="817"/>
    </location>
</feature>
<dbReference type="PANTHER" id="PTHR24269:SF16">
    <property type="entry name" value="PROTEIN SLG1"/>
    <property type="match status" value="1"/>
</dbReference>
<evidence type="ECO:0000313" key="8">
    <source>
        <dbReference type="EMBL" id="WWD21116.1"/>
    </source>
</evidence>
<keyword evidence="3" id="KW-0732">Signal</keyword>
<dbReference type="GeneID" id="43587614"/>
<gene>
    <name evidence="8" type="ORF">CI109_105597</name>
</gene>
<evidence type="ECO:0000256" key="4">
    <source>
        <dbReference type="ARBA" id="ARBA00022989"/>
    </source>
</evidence>
<protein>
    <recommendedName>
        <fullName evidence="7">WSC domain-containing protein</fullName>
    </recommendedName>
</protein>
<dbReference type="KEGG" id="ksn:43587614"/>
<sequence length="830" mass="84849">MLTTVVRTHPHGSTSTDPPTRLIIFDHPTNHQSTNNMLFKASLTSTFALLLLVIALGSNNVEAKARAHPAREAATAAAQPEATFVPDERAIADVIRAFKYAAEQHERDAAKPSQKKSHEIGKRAYDPWDYFWFFNWDTWSYGNWGWYGHNLEYVKAWYYDEYGYSLPSGVYSWGQLSFYVSYFGTYNAGPGNSVYTAGGDNPWVEAPSTTSTSAKSTAASTSSSKAASSSSAAASSSSSKSSSVSSASASATSSVVAATSKVSSASSAAPTSSSAAVSSSSSKASSASAAASSSSSSSAAASSSSSKASSASAAASSSSSSSAAASSSSSSVASSLSSSSASKASSSSVAPIVVIPSISIAISSSTSTSTSTSAAATSTAPVAPTGWKVASTPCIAEGLTGRALLGSFQIDYANTIESCLAKCDAGGFPLGGMQYGNQCFCASYLSNGASLQRTATCSTPCAGDKTETCGGYYAISLFVSTKFNAAPLSADLLSVTINLPDGWAPATVPCIKEVPGRALTGASYTSDAMSVPSCLNFCAGQGYQYAALEFGRECYCGNAMDNGASLTSVSTVCGTPCAGSPITGCGGYNALQIYNNPAYSFSNTIVNGYVKTACIQEVGNRALRAAYYKDEQGMTVDTCTAYCSARGYAMAGLEYGGECYCGSSLLGGASLLLTSGQCYMSCVGDKTQQCGGPNAIWLYINPNPLKASIALPTGWTYKGCIAEGWTARALSFDASSYVKKGTMTGETCSSQCAQLGYTMAGTEYSTQCFCGNSFTGGATGAIIDSLTDSSSSCNFACPGNAAQMCGGSSRLSLYSSLASLPVVNAIGVAI</sequence>
<dbReference type="GO" id="GO:0005886">
    <property type="term" value="C:plasma membrane"/>
    <property type="evidence" value="ECO:0007669"/>
    <property type="project" value="TreeGrafter"/>
</dbReference>
<name>A0AAJ8MZT5_9TREE</name>
<dbReference type="EMBL" id="CP144060">
    <property type="protein sequence ID" value="WWD21116.1"/>
    <property type="molecule type" value="Genomic_DNA"/>
</dbReference>
<comment type="subcellular location">
    <subcellularLocation>
        <location evidence="1">Membrane</location>
        <topology evidence="1">Single-pass membrane protein</topology>
    </subcellularLocation>
</comment>
<dbReference type="Proteomes" id="UP000322225">
    <property type="component" value="Chromosome 10"/>
</dbReference>
<dbReference type="InterPro" id="IPR051836">
    <property type="entry name" value="Kremen_rcpt"/>
</dbReference>
<keyword evidence="9" id="KW-1185">Reference proteome</keyword>
<keyword evidence="6" id="KW-0325">Glycoprotein</keyword>
<evidence type="ECO:0000256" key="5">
    <source>
        <dbReference type="ARBA" id="ARBA00023136"/>
    </source>
</evidence>
<evidence type="ECO:0000259" key="7">
    <source>
        <dbReference type="PROSITE" id="PS51212"/>
    </source>
</evidence>
<dbReference type="RefSeq" id="XP_031862349.2">
    <property type="nucleotide sequence ID" value="XM_032003491.2"/>
</dbReference>
<proteinExistence type="predicted"/>
<evidence type="ECO:0000256" key="3">
    <source>
        <dbReference type="ARBA" id="ARBA00022729"/>
    </source>
</evidence>
<evidence type="ECO:0000313" key="9">
    <source>
        <dbReference type="Proteomes" id="UP000322225"/>
    </source>
</evidence>
<dbReference type="SMART" id="SM00321">
    <property type="entry name" value="WSC"/>
    <property type="match status" value="4"/>
</dbReference>
<evidence type="ECO:0000256" key="1">
    <source>
        <dbReference type="ARBA" id="ARBA00004167"/>
    </source>
</evidence>
<organism evidence="8 9">
    <name type="scientific">Kwoniella shandongensis</name>
    <dbReference type="NCBI Taxonomy" id="1734106"/>
    <lineage>
        <taxon>Eukaryota</taxon>
        <taxon>Fungi</taxon>
        <taxon>Dikarya</taxon>
        <taxon>Basidiomycota</taxon>
        <taxon>Agaricomycotina</taxon>
        <taxon>Tremellomycetes</taxon>
        <taxon>Tremellales</taxon>
        <taxon>Cryptococcaceae</taxon>
        <taxon>Kwoniella</taxon>
    </lineage>
</organism>
<evidence type="ECO:0000256" key="6">
    <source>
        <dbReference type="ARBA" id="ARBA00023180"/>
    </source>
</evidence>
<dbReference type="AlphaFoldDB" id="A0AAJ8MZT5"/>
<keyword evidence="2" id="KW-0812">Transmembrane</keyword>
<reference evidence="8" key="1">
    <citation type="submission" date="2017-08" db="EMBL/GenBank/DDBJ databases">
        <authorList>
            <person name="Cuomo C."/>
            <person name="Billmyre B."/>
            <person name="Heitman J."/>
        </authorList>
    </citation>
    <scope>NUCLEOTIDE SEQUENCE</scope>
    <source>
        <strain evidence="8">CBS 12478</strain>
    </source>
</reference>
<keyword evidence="4" id="KW-1133">Transmembrane helix</keyword>
<dbReference type="InterPro" id="IPR002889">
    <property type="entry name" value="WSC_carb-bd"/>
</dbReference>